<comment type="caution">
    <text evidence="1">The sequence shown here is derived from an EMBL/GenBank/DDBJ whole genome shotgun (WGS) entry which is preliminary data.</text>
</comment>
<keyword evidence="2" id="KW-1185">Reference proteome</keyword>
<dbReference type="RefSeq" id="WP_126608576.1">
    <property type="nucleotide sequence ID" value="NZ_AP025145.1"/>
</dbReference>
<dbReference type="SUPFAM" id="SSF51338">
    <property type="entry name" value="Composite domain of metallo-dependent hydrolases"/>
    <property type="match status" value="1"/>
</dbReference>
<evidence type="ECO:0008006" key="3">
    <source>
        <dbReference type="Google" id="ProtNLM"/>
    </source>
</evidence>
<name>A0AAV5NVL7_9VIBR</name>
<gene>
    <name evidence="1" type="ORF">GCM10007932_37450</name>
</gene>
<evidence type="ECO:0000313" key="1">
    <source>
        <dbReference type="EMBL" id="GLQ74384.1"/>
    </source>
</evidence>
<dbReference type="Proteomes" id="UP001156690">
    <property type="component" value="Unassembled WGS sequence"/>
</dbReference>
<proteinExistence type="predicted"/>
<protein>
    <recommendedName>
        <fullName evidence="3">Amidohydrolase-related domain-containing protein</fullName>
    </recommendedName>
</protein>
<dbReference type="PROSITE" id="PS51257">
    <property type="entry name" value="PROKAR_LIPOPROTEIN"/>
    <property type="match status" value="1"/>
</dbReference>
<dbReference type="EMBL" id="BSNX01000055">
    <property type="protein sequence ID" value="GLQ74384.1"/>
    <property type="molecule type" value="Genomic_DNA"/>
</dbReference>
<dbReference type="Gene3D" id="2.30.40.10">
    <property type="entry name" value="Urease, subunit C, domain 1"/>
    <property type="match status" value="1"/>
</dbReference>
<dbReference type="InterPro" id="IPR011059">
    <property type="entry name" value="Metal-dep_hydrolase_composite"/>
</dbReference>
<dbReference type="GO" id="GO:0016810">
    <property type="term" value="F:hydrolase activity, acting on carbon-nitrogen (but not peptide) bonds"/>
    <property type="evidence" value="ECO:0007669"/>
    <property type="project" value="InterPro"/>
</dbReference>
<reference evidence="2" key="1">
    <citation type="journal article" date="2019" name="Int. J. Syst. Evol. Microbiol.">
        <title>The Global Catalogue of Microorganisms (GCM) 10K type strain sequencing project: providing services to taxonomists for standard genome sequencing and annotation.</title>
        <authorList>
            <consortium name="The Broad Institute Genomics Platform"/>
            <consortium name="The Broad Institute Genome Sequencing Center for Infectious Disease"/>
            <person name="Wu L."/>
            <person name="Ma J."/>
        </authorList>
    </citation>
    <scope>NUCLEOTIDE SEQUENCE [LARGE SCALE GENOMIC DNA]</scope>
    <source>
        <strain evidence="2">NBRC 15640</strain>
    </source>
</reference>
<evidence type="ECO:0000313" key="2">
    <source>
        <dbReference type="Proteomes" id="UP001156690"/>
    </source>
</evidence>
<organism evidence="1 2">
    <name type="scientific">Vibrio penaeicida</name>
    <dbReference type="NCBI Taxonomy" id="104609"/>
    <lineage>
        <taxon>Bacteria</taxon>
        <taxon>Pseudomonadati</taxon>
        <taxon>Pseudomonadota</taxon>
        <taxon>Gammaproteobacteria</taxon>
        <taxon>Vibrionales</taxon>
        <taxon>Vibrionaceae</taxon>
        <taxon>Vibrio</taxon>
    </lineage>
</organism>
<accession>A0AAV5NVL7</accession>
<dbReference type="AlphaFoldDB" id="A0AAV5NVL7"/>
<sequence length="135" mass="14751">MNKTIKYSAIAISLMTVLGCTYKEQDTANVNNDLAASGAITVYVSNDLITLADNTPKGSNAVAVQDGKILDVGLKKNLVNKYQAHPGFSINDDFADKVITPGFVEPHIHLWLSGYKLPRNWKTACAPTGKMIIRW</sequence>